<name>A0AAD6NBU7_PENCN</name>
<gene>
    <name evidence="2" type="ORF">N7460_003625</name>
</gene>
<reference evidence="2" key="2">
    <citation type="submission" date="2023-01" db="EMBL/GenBank/DDBJ databases">
        <authorList>
            <person name="Petersen C."/>
        </authorList>
    </citation>
    <scope>NUCLEOTIDE SEQUENCE</scope>
    <source>
        <strain evidence="2">IBT 15450</strain>
    </source>
</reference>
<feature type="region of interest" description="Disordered" evidence="1">
    <location>
        <begin position="1"/>
        <end position="22"/>
    </location>
</feature>
<dbReference type="EMBL" id="JAQJZL010000003">
    <property type="protein sequence ID" value="KAJ6047478.1"/>
    <property type="molecule type" value="Genomic_DNA"/>
</dbReference>
<dbReference type="Proteomes" id="UP001219568">
    <property type="component" value="Unassembled WGS sequence"/>
</dbReference>
<protein>
    <submittedName>
        <fullName evidence="2">Uncharacterized protein</fullName>
    </submittedName>
</protein>
<evidence type="ECO:0000256" key="1">
    <source>
        <dbReference type="SAM" id="MobiDB-lite"/>
    </source>
</evidence>
<keyword evidence="3" id="KW-1185">Reference proteome</keyword>
<evidence type="ECO:0000313" key="3">
    <source>
        <dbReference type="Proteomes" id="UP001219568"/>
    </source>
</evidence>
<accession>A0AAD6NBU7</accession>
<comment type="caution">
    <text evidence="2">The sequence shown here is derived from an EMBL/GenBank/DDBJ whole genome shotgun (WGS) entry which is preliminary data.</text>
</comment>
<evidence type="ECO:0000313" key="2">
    <source>
        <dbReference type="EMBL" id="KAJ6047478.1"/>
    </source>
</evidence>
<feature type="region of interest" description="Disordered" evidence="1">
    <location>
        <begin position="58"/>
        <end position="77"/>
    </location>
</feature>
<dbReference type="AlphaFoldDB" id="A0AAD6NBU7"/>
<organism evidence="2 3">
    <name type="scientific">Penicillium canescens</name>
    <dbReference type="NCBI Taxonomy" id="5083"/>
    <lineage>
        <taxon>Eukaryota</taxon>
        <taxon>Fungi</taxon>
        <taxon>Dikarya</taxon>
        <taxon>Ascomycota</taxon>
        <taxon>Pezizomycotina</taxon>
        <taxon>Eurotiomycetes</taxon>
        <taxon>Eurotiomycetidae</taxon>
        <taxon>Eurotiales</taxon>
        <taxon>Aspergillaceae</taxon>
        <taxon>Penicillium</taxon>
    </lineage>
</organism>
<sequence length="77" mass="8386">MLEKAPSVDAHPDRENGTITSLPENLELDRLGYKPELQRNRSVLTLLFQTLAIAAIPYGEGSPSSPPSMEAVHSQSL</sequence>
<reference evidence="2" key="1">
    <citation type="journal article" date="2023" name="IMA Fungus">
        <title>Comparative genomic study of the Penicillium genus elucidates a diverse pangenome and 15 lateral gene transfer events.</title>
        <authorList>
            <person name="Petersen C."/>
            <person name="Sorensen T."/>
            <person name="Nielsen M.R."/>
            <person name="Sondergaard T.E."/>
            <person name="Sorensen J.L."/>
            <person name="Fitzpatrick D.A."/>
            <person name="Frisvad J.C."/>
            <person name="Nielsen K.L."/>
        </authorList>
    </citation>
    <scope>NUCLEOTIDE SEQUENCE</scope>
    <source>
        <strain evidence="2">IBT 15450</strain>
    </source>
</reference>
<proteinExistence type="predicted"/>